<feature type="region of interest" description="Disordered" evidence="1">
    <location>
        <begin position="1"/>
        <end position="52"/>
    </location>
</feature>
<reference evidence="2" key="1">
    <citation type="journal article" name="DNA Res.">
        <title>The physiological potential of anammox bacteria as revealed by their core genome structure.</title>
        <authorList>
            <person name="Okubo T."/>
            <person name="Toyoda A."/>
            <person name="Fukuhara K."/>
            <person name="Uchiyama I."/>
            <person name="Harigaya Y."/>
            <person name="Kuroiwa M."/>
            <person name="Suzuki T."/>
            <person name="Murakami Y."/>
            <person name="Suwa Y."/>
            <person name="Takami H."/>
        </authorList>
    </citation>
    <scope>NUCLEOTIDE SEQUENCE</scope>
    <source>
        <strain evidence="2">317325-3</strain>
    </source>
</reference>
<gene>
    <name evidence="2" type="ORF">DSYM_04930</name>
</gene>
<proteinExistence type="predicted"/>
<name>A0A809S8S8_9PROT</name>
<accession>A0A809S8S8</accession>
<evidence type="ECO:0000313" key="3">
    <source>
        <dbReference type="Proteomes" id="UP000662914"/>
    </source>
</evidence>
<protein>
    <submittedName>
        <fullName evidence="2">Uncharacterized protein</fullName>
    </submittedName>
</protein>
<dbReference type="KEGG" id="ddz:DSYM_04930"/>
<dbReference type="Proteomes" id="UP000662914">
    <property type="component" value="Chromosome"/>
</dbReference>
<feature type="compositionally biased region" description="Basic residues" evidence="1">
    <location>
        <begin position="29"/>
        <end position="42"/>
    </location>
</feature>
<evidence type="ECO:0000256" key="1">
    <source>
        <dbReference type="SAM" id="MobiDB-lite"/>
    </source>
</evidence>
<feature type="compositionally biased region" description="Basic residues" evidence="1">
    <location>
        <begin position="1"/>
        <end position="11"/>
    </location>
</feature>
<dbReference type="EMBL" id="AP021857">
    <property type="protein sequence ID" value="BBO19794.1"/>
    <property type="molecule type" value="Genomic_DNA"/>
</dbReference>
<organism evidence="2 3">
    <name type="scientific">Candidatus Desulfobacillus denitrificans</name>
    <dbReference type="NCBI Taxonomy" id="2608985"/>
    <lineage>
        <taxon>Bacteria</taxon>
        <taxon>Pseudomonadati</taxon>
        <taxon>Pseudomonadota</taxon>
        <taxon>Betaproteobacteria</taxon>
        <taxon>Candidatus Desulfobacillus</taxon>
    </lineage>
</organism>
<dbReference type="AlphaFoldDB" id="A0A809S8S8"/>
<sequence>MKRARQRRIKPRNPVAVDPLLKKGGAHQPRGKKAGRAKQKARFLRDRRGLEE</sequence>
<evidence type="ECO:0000313" key="2">
    <source>
        <dbReference type="EMBL" id="BBO19794.1"/>
    </source>
</evidence>
<feature type="compositionally biased region" description="Basic and acidic residues" evidence="1">
    <location>
        <begin position="43"/>
        <end position="52"/>
    </location>
</feature>